<dbReference type="Gene3D" id="3.30.200.20">
    <property type="entry name" value="Phosphorylase Kinase, domain 1"/>
    <property type="match status" value="1"/>
</dbReference>
<evidence type="ECO:0000313" key="7">
    <source>
        <dbReference type="EnsemblMetazoa" id="XP_038071438.1"/>
    </source>
</evidence>
<feature type="region of interest" description="Disordered" evidence="4">
    <location>
        <begin position="743"/>
        <end position="792"/>
    </location>
</feature>
<dbReference type="AlphaFoldDB" id="A0A914B5R6"/>
<dbReference type="InterPro" id="IPR017441">
    <property type="entry name" value="Protein_kinase_ATP_BS"/>
</dbReference>
<feature type="domain" description="Protein kinase" evidence="6">
    <location>
        <begin position="445"/>
        <end position="718"/>
    </location>
</feature>
<evidence type="ECO:0000313" key="8">
    <source>
        <dbReference type="Proteomes" id="UP000887568"/>
    </source>
</evidence>
<evidence type="ECO:0000256" key="2">
    <source>
        <dbReference type="ARBA" id="ARBA00051243"/>
    </source>
</evidence>
<dbReference type="SUPFAM" id="SSF56112">
    <property type="entry name" value="Protein kinase-like (PK-like)"/>
    <property type="match status" value="1"/>
</dbReference>
<organism evidence="7 8">
    <name type="scientific">Patiria miniata</name>
    <name type="common">Bat star</name>
    <name type="synonym">Asterina miniata</name>
    <dbReference type="NCBI Taxonomy" id="46514"/>
    <lineage>
        <taxon>Eukaryota</taxon>
        <taxon>Metazoa</taxon>
        <taxon>Echinodermata</taxon>
        <taxon>Eleutherozoa</taxon>
        <taxon>Asterozoa</taxon>
        <taxon>Asteroidea</taxon>
        <taxon>Valvatacea</taxon>
        <taxon>Valvatida</taxon>
        <taxon>Asterinidae</taxon>
        <taxon>Patiria</taxon>
    </lineage>
</organism>
<feature type="binding site" evidence="3">
    <location>
        <position position="479"/>
    </location>
    <ligand>
        <name>ATP</name>
        <dbReference type="ChEBI" id="CHEBI:30616"/>
    </ligand>
</feature>
<keyword evidence="3" id="KW-0067">ATP-binding</keyword>
<evidence type="ECO:0000256" key="1">
    <source>
        <dbReference type="ARBA" id="ARBA00004167"/>
    </source>
</evidence>
<dbReference type="InterPro" id="IPR001245">
    <property type="entry name" value="Ser-Thr/Tyr_kinase_cat_dom"/>
</dbReference>
<dbReference type="GO" id="GO:0005886">
    <property type="term" value="C:plasma membrane"/>
    <property type="evidence" value="ECO:0007669"/>
    <property type="project" value="TreeGrafter"/>
</dbReference>
<dbReference type="PRINTS" id="PR00109">
    <property type="entry name" value="TYRKINASE"/>
</dbReference>
<evidence type="ECO:0000256" key="3">
    <source>
        <dbReference type="PROSITE-ProRule" id="PRU10141"/>
    </source>
</evidence>
<dbReference type="Gene3D" id="1.10.510.10">
    <property type="entry name" value="Transferase(Phosphotransferase) domain 1"/>
    <property type="match status" value="1"/>
</dbReference>
<comment type="subcellular location">
    <subcellularLocation>
        <location evidence="1">Membrane</location>
        <topology evidence="1">Single-pass membrane protein</topology>
    </subcellularLocation>
</comment>
<dbReference type="EnsemblMetazoa" id="XM_038215510.1">
    <property type="protein sequence ID" value="XP_038071438.1"/>
    <property type="gene ID" value="LOC119740254"/>
</dbReference>
<dbReference type="PROSITE" id="PS50011">
    <property type="entry name" value="PROTEIN_KINASE_DOM"/>
    <property type="match status" value="1"/>
</dbReference>
<dbReference type="GO" id="GO:0043235">
    <property type="term" value="C:receptor complex"/>
    <property type="evidence" value="ECO:0007669"/>
    <property type="project" value="TreeGrafter"/>
</dbReference>
<dbReference type="RefSeq" id="XP_038071438.1">
    <property type="nucleotide sequence ID" value="XM_038215510.1"/>
</dbReference>
<feature type="signal peptide" evidence="5">
    <location>
        <begin position="1"/>
        <end position="16"/>
    </location>
</feature>
<feature type="chain" id="PRO_5037710673" description="Protein kinase domain-containing protein" evidence="5">
    <location>
        <begin position="17"/>
        <end position="792"/>
    </location>
</feature>
<dbReference type="GO" id="GO:0004714">
    <property type="term" value="F:transmembrane receptor protein tyrosine kinase activity"/>
    <property type="evidence" value="ECO:0007669"/>
    <property type="project" value="UniProtKB-EC"/>
</dbReference>
<dbReference type="CDD" id="cd00192">
    <property type="entry name" value="PTKc"/>
    <property type="match status" value="1"/>
</dbReference>
<dbReference type="FunFam" id="1.10.510.10:FF:002448">
    <property type="match status" value="1"/>
</dbReference>
<keyword evidence="5" id="KW-0732">Signal</keyword>
<dbReference type="InterPro" id="IPR011009">
    <property type="entry name" value="Kinase-like_dom_sf"/>
</dbReference>
<dbReference type="GO" id="GO:0005524">
    <property type="term" value="F:ATP binding"/>
    <property type="evidence" value="ECO:0007669"/>
    <property type="project" value="UniProtKB-UniRule"/>
</dbReference>
<dbReference type="PROSITE" id="PS00109">
    <property type="entry name" value="PROTEIN_KINASE_TYR"/>
    <property type="match status" value="1"/>
</dbReference>
<keyword evidence="3" id="KW-0547">Nucleotide-binding</keyword>
<dbReference type="OMA" id="WKCREEN"/>
<evidence type="ECO:0000259" key="6">
    <source>
        <dbReference type="PROSITE" id="PS50011"/>
    </source>
</evidence>
<protein>
    <recommendedName>
        <fullName evidence="6">Protein kinase domain-containing protein</fullName>
    </recommendedName>
</protein>
<comment type="catalytic activity">
    <reaction evidence="2">
        <text>L-tyrosyl-[protein] + ATP = O-phospho-L-tyrosyl-[protein] + ADP + H(+)</text>
        <dbReference type="Rhea" id="RHEA:10596"/>
        <dbReference type="Rhea" id="RHEA-COMP:10136"/>
        <dbReference type="Rhea" id="RHEA-COMP:20101"/>
        <dbReference type="ChEBI" id="CHEBI:15378"/>
        <dbReference type="ChEBI" id="CHEBI:30616"/>
        <dbReference type="ChEBI" id="CHEBI:46858"/>
        <dbReference type="ChEBI" id="CHEBI:61978"/>
        <dbReference type="ChEBI" id="CHEBI:456216"/>
        <dbReference type="EC" id="2.7.10.1"/>
    </reaction>
</comment>
<dbReference type="GeneID" id="119740254"/>
<name>A0A914B5R6_PATMI</name>
<reference evidence="7" key="1">
    <citation type="submission" date="2022-11" db="UniProtKB">
        <authorList>
            <consortium name="EnsemblMetazoa"/>
        </authorList>
    </citation>
    <scope>IDENTIFICATION</scope>
</reference>
<dbReference type="GO" id="GO:0007169">
    <property type="term" value="P:cell surface receptor protein tyrosine kinase signaling pathway"/>
    <property type="evidence" value="ECO:0007669"/>
    <property type="project" value="TreeGrafter"/>
</dbReference>
<accession>A0A914B5R6</accession>
<sequence>MIQSHIWVVIVATSLAVLTPKIGITSANTCITLPSATNLNLTFQTRRDTSGPGLGGSGDKWTLDAVGSWQRPAGIFTGYGAKLSTVPSSNHPELNPCAIDSTLYTLTTNESITFPDVDFGYAYELRVRTYDDSNNIMQRPQSGSHIEPINSPDCYEETKSAAFCSGRAVQTTGKPVDLRIDRTIRQINGVIEVNASWVRPVQSNGAIKMYVVSYKQPNKPITTSNGHKDYIPAAQEDGEWNLTVRYEITMDLPESTDDLYELTVTPVTDDTTSLYQARILFETAGAEEPSPAETRIESALDSWIPEADPTPPPRRAPDGRGLPSNDDVTKGATTSPSSGLDKSTTPTSEGDIPPTPGKPASSSILVTASVAVGAALAFLLSMVCVACICLRRKKKEDELKKAVFIRTREEEISMYHHKGSLEKNETDYKECLPEFEVKELDRTLLKLEKELGSGQFGVVYKGFAFGAYNKEEYSPVAVKSLKCNASLAMKEDFLDEIKLIIEIGTHPNILSVLGCCTVDEPYYLITEFMKYGDLLHFLWKCREENRPDDDVIYLLSETNKIQIARQITRGMEYLSNTRYYHGDLAARNVLVGEDLVIKISDFGLADDIYQNGYKRLAPQRKRPVKWVSLETNMEGKCTIQSDVWSFGIVLYEIYTLGSMPYPGVDGREVIRRLQTGYRMDKPNSCPEDIYDIMRQCWREKPCDRPTFTNLFNTFDKMLVAQCDYMPLEGAVYDHCIPTTGGSGGIKARSEKGEASGAMATGSKLTLNEEEMAKSDPEQSDTARLFQKDEIED</sequence>
<dbReference type="OrthoDB" id="535945at2759"/>
<dbReference type="PROSITE" id="PS00107">
    <property type="entry name" value="PROTEIN_KINASE_ATP"/>
    <property type="match status" value="1"/>
</dbReference>
<keyword evidence="8" id="KW-1185">Reference proteome</keyword>
<dbReference type="Proteomes" id="UP000887568">
    <property type="component" value="Unplaced"/>
</dbReference>
<dbReference type="PANTHER" id="PTHR24416">
    <property type="entry name" value="TYROSINE-PROTEIN KINASE RECEPTOR"/>
    <property type="match status" value="1"/>
</dbReference>
<dbReference type="InterPro" id="IPR000719">
    <property type="entry name" value="Prot_kinase_dom"/>
</dbReference>
<dbReference type="InterPro" id="IPR008266">
    <property type="entry name" value="Tyr_kinase_AS"/>
</dbReference>
<evidence type="ECO:0000256" key="5">
    <source>
        <dbReference type="SAM" id="SignalP"/>
    </source>
</evidence>
<proteinExistence type="predicted"/>
<evidence type="ECO:0000256" key="4">
    <source>
        <dbReference type="SAM" id="MobiDB-lite"/>
    </source>
</evidence>
<feature type="compositionally biased region" description="Polar residues" evidence="4">
    <location>
        <begin position="331"/>
        <end position="348"/>
    </location>
</feature>
<dbReference type="PANTHER" id="PTHR24416:SF620">
    <property type="entry name" value="TYROSINE-PROTEIN KINASE RECEPTOR TORSO"/>
    <property type="match status" value="1"/>
</dbReference>
<feature type="region of interest" description="Disordered" evidence="4">
    <location>
        <begin position="301"/>
        <end position="358"/>
    </location>
</feature>
<dbReference type="Pfam" id="PF07714">
    <property type="entry name" value="PK_Tyr_Ser-Thr"/>
    <property type="match status" value="1"/>
</dbReference>
<dbReference type="InterPro" id="IPR050122">
    <property type="entry name" value="RTK"/>
</dbReference>